<proteinExistence type="predicted"/>
<name>A0A2R6AYL2_9ARCH</name>
<protein>
    <submittedName>
        <fullName evidence="1">Uncharacterized protein</fullName>
    </submittedName>
</protein>
<dbReference type="AlphaFoldDB" id="A0A2R6AYL2"/>
<sequence>MTESLSANAKLLTWVKSLAEDYSDFNAYITYIYRLYSKREDAEGIKIRSSLITMRSFFIPCVENLARVTTLTRSMPYPSMLAEVKMYASNVRPQIEAITKEYDTLSKLINQEGVNEVVTQLGGIVADINRLFEELKTLQ</sequence>
<evidence type="ECO:0000313" key="1">
    <source>
        <dbReference type="EMBL" id="PSN91457.1"/>
    </source>
</evidence>
<comment type="caution">
    <text evidence="1">The sequence shown here is derived from an EMBL/GenBank/DDBJ whole genome shotgun (WGS) entry which is preliminary data.</text>
</comment>
<evidence type="ECO:0000313" key="2">
    <source>
        <dbReference type="Proteomes" id="UP000240322"/>
    </source>
</evidence>
<dbReference type="EMBL" id="NEXE01000025">
    <property type="protein sequence ID" value="PSN91457.1"/>
    <property type="molecule type" value="Genomic_DNA"/>
</dbReference>
<accession>A0A2R6AYL2</accession>
<gene>
    <name evidence="1" type="ORF">B9Q03_04115</name>
</gene>
<organism evidence="1 2">
    <name type="scientific">Candidatus Marsarchaeota G2 archaeon OSP_D</name>
    <dbReference type="NCBI Taxonomy" id="1978157"/>
    <lineage>
        <taxon>Archaea</taxon>
        <taxon>Candidatus Marsarchaeota</taxon>
        <taxon>Candidatus Marsarchaeota group 2</taxon>
    </lineage>
</organism>
<dbReference type="Proteomes" id="UP000240322">
    <property type="component" value="Unassembled WGS sequence"/>
</dbReference>
<reference evidence="1 2" key="1">
    <citation type="submission" date="2017-04" db="EMBL/GenBank/DDBJ databases">
        <title>Novel microbial lineages endemic to geothermal iron-oxide mats fill important gaps in the evolutionary history of Archaea.</title>
        <authorList>
            <person name="Jay Z.J."/>
            <person name="Beam J.P."/>
            <person name="Dlakic M."/>
            <person name="Rusch D.B."/>
            <person name="Kozubal M.A."/>
            <person name="Inskeep W.P."/>
        </authorList>
    </citation>
    <scope>NUCLEOTIDE SEQUENCE [LARGE SCALE GENOMIC DNA]</scope>
    <source>
        <strain evidence="1">OSP_D</strain>
    </source>
</reference>